<evidence type="ECO:0000313" key="5">
    <source>
        <dbReference type="EMBL" id="CEP24956.1"/>
    </source>
</evidence>
<name>A0A0H5C9A2_CYBJN</name>
<keyword evidence="2" id="KW-0325">Glycoprotein</keyword>
<reference evidence="6" key="1">
    <citation type="journal article" date="2015" name="J. Biotechnol.">
        <title>The structure of the Cyberlindnera jadinii genome and its relation to Candida utilis analyzed by the occurrence of single nucleotide polymorphisms.</title>
        <authorList>
            <person name="Rupp O."/>
            <person name="Brinkrolf K."/>
            <person name="Buerth C."/>
            <person name="Kunigo M."/>
            <person name="Schneider J."/>
            <person name="Jaenicke S."/>
            <person name="Goesmann A."/>
            <person name="Puehler A."/>
            <person name="Jaeger K.-E."/>
            <person name="Ernst J.F."/>
        </authorList>
    </citation>
    <scope>NUCLEOTIDE SEQUENCE [LARGE SCALE GENOMIC DNA]</scope>
    <source>
        <strain evidence="6">ATCC 18201 / CBS 1600 / BCRC 20928 / JCM 3617 / NBRC 0987 / NRRL Y-1542</strain>
    </source>
</reference>
<evidence type="ECO:0000256" key="1">
    <source>
        <dbReference type="ARBA" id="ARBA00022729"/>
    </source>
</evidence>
<sequence>MKTAIRLSVISLLFTAFAVVSAVAGPNADAAADADAIADSLPWSRANSFAEAAAIAYSNAYSEAIAIAHPDPEAYALAASADDCASIGCHASCGLLIIEGQKCSTNDENSYSGPYNTTCLCPSDTSFMKYYAPCMNCGWTLWKYYGGYVSSALAACGTLSTEPTGTLRCSTTLTDVYSIDTGLQACEYTGNCPTETTTSETSAPAVVSTSVSSSVSSETSQSSPVTTSTEDVQQEKYTVTTHTVETDLSYSYSYQAGGSSTDCFTTVKTVSDDGLSLVSTSWYEQIDDPSTGKTTYKLYLFVNFTEDYDDVTDIQFFTDAKEQYGSVAQFLEPSDFYVNLKQGAYVVATASKNTIGASTGVVMVEKAGKKYILSYSCSTTRLTLTVIIFPDGFKYDKCLAIAGGYMYESQCVHQQSVNTLVEFRPKKPTSSSSDLSGSSHSVEASSVSESVGSSSVGSSSVESSSVESSSVESSSVESSSVELSSRESSSIESSSMESSSRESSSMESSSVEPSSMEPSSMESSSVEPSSMESLASTYSTSLSSMDQTFTMSSSESSDSTETEMSSSSTEISTSSSSSISTNAPLLTGSYEDGAISWTLEIPGSLGPWESVEITFSKDKVNNNGFLYTTSKAFIDEDSTIPVDFTSTSESVYSKLSDAIPLDSVLSLRVNGGPVDGNAWTSFVHIVITTDEGQRLVKRAQQTWDLAYTITDLENSSSFPSSDISSSDIFSSDVYPTDSVTSSSDFLTSESQIASSLFTSSMIAPYANVTTTSISTIENVSSTVVTVTSCLEDSCVTREVITGVTVVTAEENGTVKLYTTYCPLTTETEIERHVSTTIIIVESCEDNVCTEAPVTAGWSVVTTTTSAMTTSYTTYFPIATEGPTGTIAVTETEYMTNIHNQETLEVTRGDDASFDEHHESAGSKVSYETPTVQHSTAIEMYSQGTADHTIINTEPNGVHKTSKMIETATDIVTQTTAVTSIVTKKPAAPTCTPKPQVTLSMNESGGSPALTGTAPAKSSIVEEQGPELSKTRDITTVSVSTFEGVAERISNSLFTVLLLALVTF</sequence>
<organism evidence="5 6">
    <name type="scientific">Cyberlindnera jadinii (strain ATCC 18201 / CBS 1600 / BCRC 20928 / JCM 3617 / NBRC 0987 / NRRL Y-1542)</name>
    <name type="common">Torula yeast</name>
    <name type="synonym">Candida utilis</name>
    <dbReference type="NCBI Taxonomy" id="983966"/>
    <lineage>
        <taxon>Eukaryota</taxon>
        <taxon>Fungi</taxon>
        <taxon>Dikarya</taxon>
        <taxon>Ascomycota</taxon>
        <taxon>Saccharomycotina</taxon>
        <taxon>Saccharomycetes</taxon>
        <taxon>Phaffomycetales</taxon>
        <taxon>Phaffomycetaceae</taxon>
        <taxon>Cyberlindnera</taxon>
    </lineage>
</organism>
<protein>
    <submittedName>
        <fullName evidence="5">Uncharacterized protein</fullName>
    </submittedName>
</protein>
<gene>
    <name evidence="5" type="ORF">BN1211_5917</name>
</gene>
<feature type="compositionally biased region" description="Low complexity" evidence="3">
    <location>
        <begin position="196"/>
        <end position="230"/>
    </location>
</feature>
<evidence type="ECO:0000256" key="2">
    <source>
        <dbReference type="ARBA" id="ARBA00023180"/>
    </source>
</evidence>
<feature type="signal peptide" evidence="4">
    <location>
        <begin position="1"/>
        <end position="22"/>
    </location>
</feature>
<feature type="region of interest" description="Disordered" evidence="3">
    <location>
        <begin position="196"/>
        <end position="234"/>
    </location>
</feature>
<feature type="region of interest" description="Disordered" evidence="3">
    <location>
        <begin position="425"/>
        <end position="582"/>
    </location>
</feature>
<accession>A0A0H5C9A2</accession>
<dbReference type="EMBL" id="CDQK01000007">
    <property type="protein sequence ID" value="CEP24956.1"/>
    <property type="molecule type" value="Genomic_DNA"/>
</dbReference>
<evidence type="ECO:0000256" key="4">
    <source>
        <dbReference type="SAM" id="SignalP"/>
    </source>
</evidence>
<feature type="chain" id="PRO_5005217417" evidence="4">
    <location>
        <begin position="23"/>
        <end position="1063"/>
    </location>
</feature>
<dbReference type="Proteomes" id="UP000038830">
    <property type="component" value="Unassembled WGS sequence"/>
</dbReference>
<dbReference type="AlphaFoldDB" id="A0A0H5C9A2"/>
<feature type="compositionally biased region" description="Low complexity" evidence="3">
    <location>
        <begin position="430"/>
        <end position="581"/>
    </location>
</feature>
<proteinExistence type="predicted"/>
<evidence type="ECO:0000313" key="6">
    <source>
        <dbReference type="Proteomes" id="UP000038830"/>
    </source>
</evidence>
<feature type="region of interest" description="Disordered" evidence="3">
    <location>
        <begin position="985"/>
        <end position="1028"/>
    </location>
</feature>
<evidence type="ECO:0000256" key="3">
    <source>
        <dbReference type="SAM" id="MobiDB-lite"/>
    </source>
</evidence>
<dbReference type="InterPro" id="IPR025928">
    <property type="entry name" value="Flocculin_t3_rpt"/>
</dbReference>
<dbReference type="Pfam" id="PF13928">
    <property type="entry name" value="Flocculin_t3"/>
    <property type="match status" value="2"/>
</dbReference>
<feature type="compositionally biased region" description="Low complexity" evidence="3">
    <location>
        <begin position="985"/>
        <end position="994"/>
    </location>
</feature>
<keyword evidence="1 4" id="KW-0732">Signal</keyword>